<feature type="region of interest" description="Disordered" evidence="1">
    <location>
        <begin position="1"/>
        <end position="97"/>
    </location>
</feature>
<feature type="non-terminal residue" evidence="2">
    <location>
        <position position="1"/>
    </location>
</feature>
<feature type="compositionally biased region" description="Pro residues" evidence="1">
    <location>
        <begin position="86"/>
        <end position="97"/>
    </location>
</feature>
<protein>
    <submittedName>
        <fullName evidence="2">Uncharacterized protein</fullName>
    </submittedName>
</protein>
<dbReference type="AlphaFoldDB" id="A0AAV8XE59"/>
<gene>
    <name evidence="2" type="ORF">NQ318_010939</name>
</gene>
<name>A0AAV8XE59_9CUCU</name>
<keyword evidence="3" id="KW-1185">Reference proteome</keyword>
<feature type="compositionally biased region" description="Low complexity" evidence="1">
    <location>
        <begin position="1"/>
        <end position="16"/>
    </location>
</feature>
<dbReference type="EMBL" id="JAPWTK010000703">
    <property type="protein sequence ID" value="KAJ8936912.1"/>
    <property type="molecule type" value="Genomic_DNA"/>
</dbReference>
<evidence type="ECO:0000256" key="1">
    <source>
        <dbReference type="SAM" id="MobiDB-lite"/>
    </source>
</evidence>
<evidence type="ECO:0000313" key="2">
    <source>
        <dbReference type="EMBL" id="KAJ8936912.1"/>
    </source>
</evidence>
<evidence type="ECO:0000313" key="3">
    <source>
        <dbReference type="Proteomes" id="UP001162162"/>
    </source>
</evidence>
<feature type="compositionally biased region" description="Polar residues" evidence="1">
    <location>
        <begin position="17"/>
        <end position="64"/>
    </location>
</feature>
<reference evidence="2" key="1">
    <citation type="journal article" date="2023" name="Insect Mol. Biol.">
        <title>Genome sequencing provides insights into the evolution of gene families encoding plant cell wall-degrading enzymes in longhorned beetles.</title>
        <authorList>
            <person name="Shin N.R."/>
            <person name="Okamura Y."/>
            <person name="Kirsch R."/>
            <person name="Pauchet Y."/>
        </authorList>
    </citation>
    <scope>NUCLEOTIDE SEQUENCE</scope>
    <source>
        <strain evidence="2">AMC_N1</strain>
    </source>
</reference>
<organism evidence="2 3">
    <name type="scientific">Aromia moschata</name>
    <dbReference type="NCBI Taxonomy" id="1265417"/>
    <lineage>
        <taxon>Eukaryota</taxon>
        <taxon>Metazoa</taxon>
        <taxon>Ecdysozoa</taxon>
        <taxon>Arthropoda</taxon>
        <taxon>Hexapoda</taxon>
        <taxon>Insecta</taxon>
        <taxon>Pterygota</taxon>
        <taxon>Neoptera</taxon>
        <taxon>Endopterygota</taxon>
        <taxon>Coleoptera</taxon>
        <taxon>Polyphaga</taxon>
        <taxon>Cucujiformia</taxon>
        <taxon>Chrysomeloidea</taxon>
        <taxon>Cerambycidae</taxon>
        <taxon>Cerambycinae</taxon>
        <taxon>Callichromatini</taxon>
        <taxon>Aromia</taxon>
    </lineage>
</organism>
<sequence>RLFLGAAGSAGSTTAAPQRSYSVLSKSNARGPDSTDSGSHDPTVQTNASSLTHKNSADSFNTAAIQAAAGKRRGQTHERRAGRPPSRIPLPSPTLHNTPPPYLTVHVGTGSSTALTRFLQFFHCVAKRTLDDGKRLSSYYSTPLREPNIPELERASKTIEKGESAGRGRFHSSCISNSSLRDIEMGAIEDELTAYMKEIRKRELCS</sequence>
<accession>A0AAV8XE59</accession>
<comment type="caution">
    <text evidence="2">The sequence shown here is derived from an EMBL/GenBank/DDBJ whole genome shotgun (WGS) entry which is preliminary data.</text>
</comment>
<dbReference type="Proteomes" id="UP001162162">
    <property type="component" value="Unassembled WGS sequence"/>
</dbReference>
<proteinExistence type="predicted"/>